<protein>
    <submittedName>
        <fullName evidence="1">Uncharacterized protein</fullName>
    </submittedName>
</protein>
<evidence type="ECO:0000313" key="1">
    <source>
        <dbReference type="EMBL" id="MBX4192781.1"/>
    </source>
</evidence>
<dbReference type="Proteomes" id="UP000704433">
    <property type="component" value="Unassembled WGS sequence"/>
</dbReference>
<organism evidence="1 2">
    <name type="scientific">Enterococcus lactis</name>
    <dbReference type="NCBI Taxonomy" id="357441"/>
    <lineage>
        <taxon>Bacteria</taxon>
        <taxon>Bacillati</taxon>
        <taxon>Bacillota</taxon>
        <taxon>Bacilli</taxon>
        <taxon>Lactobacillales</taxon>
        <taxon>Enterococcaceae</taxon>
        <taxon>Enterococcus</taxon>
    </lineage>
</organism>
<comment type="caution">
    <text evidence="1">The sequence shown here is derived from an EMBL/GenBank/DDBJ whole genome shotgun (WGS) entry which is preliminary data.</text>
</comment>
<sequence>MRLNLEQNPSIFVANSTEMKRITSVASNKKKTFLSEKDYNKSVESAKKAFNNLAFELSR</sequence>
<reference evidence="1" key="1">
    <citation type="journal article" date="2022" name="J. Anim. Sci.">
        <title>Whole genome sequence analyses-based assessment of virulence potential and antimicrobial susceptibilities and resistance of Enterococcus faecium strains isolated from commercial swine and cattle probiotic products.</title>
        <authorList>
            <person name="Shridhar P.B."/>
            <person name="Amachawadi R.G."/>
            <person name="Tokach M."/>
            <person name="Patel I."/>
            <person name="Gangiredla J."/>
            <person name="Mammel M."/>
            <person name="Nagaraja T.G."/>
        </authorList>
    </citation>
    <scope>NUCLEOTIDE SEQUENCE</scope>
    <source>
        <strain evidence="1">EF216</strain>
    </source>
</reference>
<dbReference type="RefSeq" id="WP_002335777.1">
    <property type="nucleotide sequence ID" value="NZ_JAIFNQ010000002.1"/>
</dbReference>
<dbReference type="EMBL" id="JAIFOD010000003">
    <property type="protein sequence ID" value="MBX4192781.1"/>
    <property type="molecule type" value="Genomic_DNA"/>
</dbReference>
<proteinExistence type="predicted"/>
<evidence type="ECO:0000313" key="2">
    <source>
        <dbReference type="Proteomes" id="UP000704433"/>
    </source>
</evidence>
<dbReference type="AlphaFoldDB" id="A0AAW4QET5"/>
<gene>
    <name evidence="1" type="ORF">KYX84_00860</name>
</gene>
<accession>A0AAW4QET5</accession>
<name>A0AAW4QET5_9ENTE</name>